<feature type="region of interest" description="Disordered" evidence="7">
    <location>
        <begin position="40"/>
        <end position="68"/>
    </location>
</feature>
<dbReference type="Pfam" id="PF21228">
    <property type="entry name" value="RuBisCO_activase_AAA_helical"/>
    <property type="match status" value="1"/>
</dbReference>
<gene>
    <name evidence="10" type="ORF">OLC1_LOCUS20740</name>
</gene>
<proteinExistence type="inferred from homology"/>
<reference evidence="10" key="1">
    <citation type="submission" date="2023-03" db="EMBL/GenBank/DDBJ databases">
        <authorList>
            <person name="Julca I."/>
        </authorList>
    </citation>
    <scope>NUCLEOTIDE SEQUENCE</scope>
</reference>
<dbReference type="AlphaFoldDB" id="A0AAV1E2X8"/>
<dbReference type="Proteomes" id="UP001161247">
    <property type="component" value="Chromosome 7"/>
</dbReference>
<evidence type="ECO:0000256" key="2">
    <source>
        <dbReference type="ARBA" id="ARBA00022741"/>
    </source>
</evidence>
<comment type="subcellular location">
    <subcellularLocation>
        <location evidence="1 6">Plastid</location>
        <location evidence="1 6">Chloroplast stroma</location>
    </subcellularLocation>
</comment>
<evidence type="ECO:0000259" key="8">
    <source>
        <dbReference type="Pfam" id="PF00004"/>
    </source>
</evidence>
<evidence type="ECO:0000256" key="7">
    <source>
        <dbReference type="SAM" id="MobiDB-lite"/>
    </source>
</evidence>
<keyword evidence="6" id="KW-0934">Plastid</keyword>
<organism evidence="10 11">
    <name type="scientific">Oldenlandia corymbosa var. corymbosa</name>
    <dbReference type="NCBI Taxonomy" id="529605"/>
    <lineage>
        <taxon>Eukaryota</taxon>
        <taxon>Viridiplantae</taxon>
        <taxon>Streptophyta</taxon>
        <taxon>Embryophyta</taxon>
        <taxon>Tracheophyta</taxon>
        <taxon>Spermatophyta</taxon>
        <taxon>Magnoliopsida</taxon>
        <taxon>eudicotyledons</taxon>
        <taxon>Gunneridae</taxon>
        <taxon>Pentapetalae</taxon>
        <taxon>asterids</taxon>
        <taxon>lamiids</taxon>
        <taxon>Gentianales</taxon>
        <taxon>Rubiaceae</taxon>
        <taxon>Rubioideae</taxon>
        <taxon>Spermacoceae</taxon>
        <taxon>Hedyotis-Oldenlandia complex</taxon>
        <taxon>Oldenlandia</taxon>
    </lineage>
</organism>
<evidence type="ECO:0000313" key="11">
    <source>
        <dbReference type="Proteomes" id="UP001161247"/>
    </source>
</evidence>
<keyword evidence="6" id="KW-0150">Chloroplast</keyword>
<dbReference type="InterPro" id="IPR048571">
    <property type="entry name" value="RuBisCO_activase_AAA_helical"/>
</dbReference>
<dbReference type="EMBL" id="OX459124">
    <property type="protein sequence ID" value="CAI9113807.1"/>
    <property type="molecule type" value="Genomic_DNA"/>
</dbReference>
<evidence type="ECO:0000256" key="1">
    <source>
        <dbReference type="ARBA" id="ARBA00004470"/>
    </source>
</evidence>
<dbReference type="GO" id="GO:0016887">
    <property type="term" value="F:ATP hydrolysis activity"/>
    <property type="evidence" value="ECO:0007669"/>
    <property type="project" value="UniProtKB-UniRule"/>
</dbReference>
<evidence type="ECO:0000259" key="9">
    <source>
        <dbReference type="Pfam" id="PF21228"/>
    </source>
</evidence>
<dbReference type="InterPro" id="IPR003959">
    <property type="entry name" value="ATPase_AAA_core"/>
</dbReference>
<dbReference type="PANTHER" id="PTHR32429:SF11">
    <property type="entry name" value="RIBULOSE BISPHOSPHATE CARBOXYLASE_OXYGENASE ACTIVASE, CHLOROPLASTIC"/>
    <property type="match status" value="1"/>
</dbReference>
<feature type="domain" description="Ribulose bisphosphate carboxylase/oxygenase activase AAA helical" evidence="9">
    <location>
        <begin position="313"/>
        <end position="411"/>
    </location>
</feature>
<dbReference type="GO" id="GO:0005524">
    <property type="term" value="F:ATP binding"/>
    <property type="evidence" value="ECO:0007669"/>
    <property type="project" value="UniProtKB-UniRule"/>
</dbReference>
<evidence type="ECO:0000256" key="3">
    <source>
        <dbReference type="ARBA" id="ARBA00022840"/>
    </source>
</evidence>
<keyword evidence="11" id="KW-1185">Reference proteome</keyword>
<dbReference type="FunFam" id="3.40.50.300:FF:000258">
    <property type="entry name" value="Ribulose bisphosphate carboxylase/oxygenase activase, chloroplastic"/>
    <property type="match status" value="1"/>
</dbReference>
<keyword evidence="3 6" id="KW-0067">ATP-binding</keyword>
<dbReference type="InterPro" id="IPR027417">
    <property type="entry name" value="P-loop_NTPase"/>
</dbReference>
<comment type="function">
    <text evidence="4 6">Activation of RuBisCO (ribulose-1,5-bisphosphate carboxylase/oxygenase; EC 4.1.1.39) involves the ATP-dependent carboxylation of the epsilon-amino group of lysine leading to a carbamate structure.</text>
</comment>
<name>A0AAV1E2X8_OLDCO</name>
<sequence length="429" mass="48300">MAATASFFKPETFSFRSFPSLFFPNTKTHCKKPTNLTFASAGENADTTDTDESKKPTQRKLSKQSSWEAKDDEGNDYLYVLGKESANMNIAVGARAGVIDDLFTGNFLGKDSDIVFDYRQKATRSFQYLQGDYYIAPAFMDKVVCHIVKNYVAHHINAKVPLILGIWGGKGQGKTFQTELIFRTMGVEPVIMSAGELESERAGEPGQLIRERYRTASQVVQNQGKLSCLMINDIDAGLGRFGYTQMTVNNQIVVGTLMNLCDNPTKVSVGQVWRENDITNRIPIIVTGNDFSTLYAPLIRDGRMEKFYWQPTQEDITNIVHRMYEKDGISKGDVEKIVQEFPNQALDFYGALRSRTYDKAILKWVEDSGGIDKLGNRLLKQKKDGKLPVFTPPEQTVEALLESGYSLVQEQKLITDTKLSKEYMKNVDD</sequence>
<evidence type="ECO:0000256" key="4">
    <source>
        <dbReference type="ARBA" id="ARBA00025556"/>
    </source>
</evidence>
<dbReference type="GO" id="GO:0009570">
    <property type="term" value="C:chloroplast stroma"/>
    <property type="evidence" value="ECO:0007669"/>
    <property type="project" value="UniProtKB-SubCell"/>
</dbReference>
<feature type="domain" description="ATPase AAA-type core" evidence="8">
    <location>
        <begin position="166"/>
        <end position="310"/>
    </location>
</feature>
<dbReference type="PANTHER" id="PTHR32429">
    <property type="match status" value="1"/>
</dbReference>
<accession>A0AAV1E2X8</accession>
<dbReference type="GO" id="GO:0046863">
    <property type="term" value="F:ribulose-1,5-bisphosphate carboxylase/oxygenase activator activity"/>
    <property type="evidence" value="ECO:0007669"/>
    <property type="project" value="UniProtKB-UniRule"/>
</dbReference>
<evidence type="ECO:0000256" key="5">
    <source>
        <dbReference type="ARBA" id="ARBA00025781"/>
    </source>
</evidence>
<evidence type="ECO:0000256" key="6">
    <source>
        <dbReference type="RuleBase" id="RU369045"/>
    </source>
</evidence>
<comment type="similarity">
    <text evidence="5 6">Belongs to the RuBisCO activase family.</text>
</comment>
<dbReference type="Gene3D" id="1.10.8.1070">
    <property type="match status" value="1"/>
</dbReference>
<dbReference type="SUPFAM" id="SSF52540">
    <property type="entry name" value="P-loop containing nucleoside triphosphate hydrolases"/>
    <property type="match status" value="1"/>
</dbReference>
<keyword evidence="2 6" id="KW-0547">Nucleotide-binding</keyword>
<dbReference type="InterPro" id="IPR044960">
    <property type="entry name" value="RCA-like"/>
</dbReference>
<dbReference type="Pfam" id="PF00004">
    <property type="entry name" value="AAA"/>
    <property type="match status" value="1"/>
</dbReference>
<evidence type="ECO:0000313" key="10">
    <source>
        <dbReference type="EMBL" id="CAI9113807.1"/>
    </source>
</evidence>
<dbReference type="Gene3D" id="3.40.50.300">
    <property type="entry name" value="P-loop containing nucleotide triphosphate hydrolases"/>
    <property type="match status" value="1"/>
</dbReference>
<protein>
    <recommendedName>
        <fullName evidence="6">Ribulose bisphosphate carboxylase/oxygenase activase, chloroplastic</fullName>
        <shortName evidence="6">RA</shortName>
        <shortName evidence="6">RuBisCO activase</shortName>
    </recommendedName>
</protein>